<dbReference type="Gene3D" id="4.10.400.10">
    <property type="entry name" value="Low-density Lipoprotein Receptor"/>
    <property type="match status" value="1"/>
</dbReference>
<gene>
    <name evidence="4" type="ORF">ONE63_003579</name>
</gene>
<organism evidence="4 5">
    <name type="scientific">Megalurothrips usitatus</name>
    <name type="common">bean blossom thrips</name>
    <dbReference type="NCBI Taxonomy" id="439358"/>
    <lineage>
        <taxon>Eukaryota</taxon>
        <taxon>Metazoa</taxon>
        <taxon>Ecdysozoa</taxon>
        <taxon>Arthropoda</taxon>
        <taxon>Hexapoda</taxon>
        <taxon>Insecta</taxon>
        <taxon>Pterygota</taxon>
        <taxon>Neoptera</taxon>
        <taxon>Paraneoptera</taxon>
        <taxon>Thysanoptera</taxon>
        <taxon>Terebrantia</taxon>
        <taxon>Thripoidea</taxon>
        <taxon>Thripidae</taxon>
        <taxon>Megalurothrips</taxon>
    </lineage>
</organism>
<feature type="compositionally biased region" description="Polar residues" evidence="2">
    <location>
        <begin position="211"/>
        <end position="225"/>
    </location>
</feature>
<feature type="chain" id="PRO_5043865980" evidence="3">
    <location>
        <begin position="24"/>
        <end position="298"/>
    </location>
</feature>
<dbReference type="SUPFAM" id="SSF57424">
    <property type="entry name" value="LDL receptor-like module"/>
    <property type="match status" value="1"/>
</dbReference>
<proteinExistence type="predicted"/>
<protein>
    <submittedName>
        <fullName evidence="4">Uncharacterized protein</fullName>
    </submittedName>
</protein>
<dbReference type="InterPro" id="IPR036055">
    <property type="entry name" value="LDL_receptor-like_sf"/>
</dbReference>
<name>A0AAV7X489_9NEOP</name>
<evidence type="ECO:0000256" key="2">
    <source>
        <dbReference type="SAM" id="MobiDB-lite"/>
    </source>
</evidence>
<dbReference type="EMBL" id="JAPTSV010000014">
    <property type="protein sequence ID" value="KAJ1520451.1"/>
    <property type="molecule type" value="Genomic_DNA"/>
</dbReference>
<keyword evidence="3" id="KW-0732">Signal</keyword>
<comment type="caution">
    <text evidence="4">The sequence shown here is derived from an EMBL/GenBank/DDBJ whole genome shotgun (WGS) entry which is preliminary data.</text>
</comment>
<sequence length="298" mass="32305">MALGQHALGLVLLLLAARDGSGAGEWLCSNGEVTGVSSRCDGICDCSDGSDEGLPTCSENTASWLKRYNNPFKRCINKGWYVSYFSHSKAIQYDALITFSDLECQLRPNNSSEQIRESTTRNTSFGLCSERAAKDDATSAEEGSATPGGLRAVYDTAASTVRRSSVPLTPPVGRALQEQQQSASSEPWEPLTLPAPQEQQRSASSDSSVSLTPTALRKQQQQSAPARSLSVADGQRLSFILESEECMTPQSFLKLEQLIGARKDTLAVKLQLSNFKTISEEELKEVVELANLVLGEFE</sequence>
<dbReference type="Proteomes" id="UP001075354">
    <property type="component" value="Chromosome 14"/>
</dbReference>
<reference evidence="4" key="1">
    <citation type="submission" date="2022-12" db="EMBL/GenBank/DDBJ databases">
        <title>Chromosome-level genome assembly of the bean flower thrips Megalurothrips usitatus.</title>
        <authorList>
            <person name="Ma L."/>
            <person name="Liu Q."/>
            <person name="Li H."/>
            <person name="Cai W."/>
        </authorList>
    </citation>
    <scope>NUCLEOTIDE SEQUENCE</scope>
    <source>
        <strain evidence="4">Cailab_2022a</strain>
    </source>
</reference>
<dbReference type="InterPro" id="IPR002172">
    <property type="entry name" value="LDrepeatLR_classA_rpt"/>
</dbReference>
<evidence type="ECO:0000256" key="1">
    <source>
        <dbReference type="ARBA" id="ARBA00023157"/>
    </source>
</evidence>
<feature type="compositionally biased region" description="Low complexity" evidence="2">
    <location>
        <begin position="177"/>
        <end position="186"/>
    </location>
</feature>
<keyword evidence="5" id="KW-1185">Reference proteome</keyword>
<evidence type="ECO:0000313" key="4">
    <source>
        <dbReference type="EMBL" id="KAJ1520451.1"/>
    </source>
</evidence>
<keyword evidence="1" id="KW-1015">Disulfide bond</keyword>
<dbReference type="AlphaFoldDB" id="A0AAV7X489"/>
<evidence type="ECO:0000313" key="5">
    <source>
        <dbReference type="Proteomes" id="UP001075354"/>
    </source>
</evidence>
<feature type="region of interest" description="Disordered" evidence="2">
    <location>
        <begin position="161"/>
        <end position="229"/>
    </location>
</feature>
<dbReference type="SMART" id="SM00192">
    <property type="entry name" value="LDLa"/>
    <property type="match status" value="1"/>
</dbReference>
<feature type="signal peptide" evidence="3">
    <location>
        <begin position="1"/>
        <end position="23"/>
    </location>
</feature>
<accession>A0AAV7X489</accession>
<dbReference type="CDD" id="cd00112">
    <property type="entry name" value="LDLa"/>
    <property type="match status" value="1"/>
</dbReference>
<feature type="region of interest" description="Disordered" evidence="2">
    <location>
        <begin position="132"/>
        <end position="151"/>
    </location>
</feature>
<evidence type="ECO:0000256" key="3">
    <source>
        <dbReference type="SAM" id="SignalP"/>
    </source>
</evidence>